<feature type="transmembrane region" description="Helical" evidence="7">
    <location>
        <begin position="283"/>
        <end position="302"/>
    </location>
</feature>
<feature type="transmembrane region" description="Helical" evidence="7">
    <location>
        <begin position="460"/>
        <end position="477"/>
    </location>
</feature>
<feature type="transmembrane region" description="Helical" evidence="7">
    <location>
        <begin position="235"/>
        <end position="256"/>
    </location>
</feature>
<dbReference type="EMBL" id="BMZI01000002">
    <property type="protein sequence ID" value="GHB14869.1"/>
    <property type="molecule type" value="Genomic_DNA"/>
</dbReference>
<dbReference type="InterPro" id="IPR004813">
    <property type="entry name" value="OPT"/>
</dbReference>
<evidence type="ECO:0000256" key="6">
    <source>
        <dbReference type="SAM" id="MobiDB-lite"/>
    </source>
</evidence>
<accession>A0ABQ3DSW8</accession>
<feature type="transmembrane region" description="Helical" evidence="7">
    <location>
        <begin position="521"/>
        <end position="538"/>
    </location>
</feature>
<feature type="transmembrane region" description="Helical" evidence="7">
    <location>
        <begin position="35"/>
        <end position="54"/>
    </location>
</feature>
<sequence length="547" mass="57778">MNDNDLQVTSPPTAVNTDDATPSGRHPRFFSPGQMVINVIVCVLGAIIGMELITRVGVTPNTSIIGALIAILLSYIPLRMFRRYRSLESQTLVQTTISGATFSAANGLLLPLAIPFLMGESEMLIPMLIGAALAVITDASILYFSFDSKIFSARAAWPPGLATAEALKAAAAKGHNAVILLVGMVGGVVGKAFGIPADMFGIAWIANVFAMCALALGLILRGYSETLFGFDIASAYIPHGIMIGAGLVALAQILLLMRRDRRQKESDGESTQRPTRSALQMRTAMLSGFGAYLIIALILALGTGVYTGMSMGMLIGWLVFAALAAMASELIVGIAAMHSGWFPSFATALIFLVIGMLLGFPTTALGVLVAFTVATGPAFADMAYDLKAGWTIRDEGRDEAYELDGRRQQYFAELFSFGVAIVIVAFAFSAYFAADLVPPVARVYVATIDAGASLEVAKQLLIWGVVGAIIQAVGGVSRQIGVLLATGLLITSPIAGIVIYLALIIRWLVVKRFGNTGSQKLYVLGAGFITGSALYSFFSSTLKLGSK</sequence>
<dbReference type="Proteomes" id="UP000646745">
    <property type="component" value="Unassembled WGS sequence"/>
</dbReference>
<name>A0ABQ3DSW8_9GAMM</name>
<keyword evidence="3 7" id="KW-0812">Transmembrane</keyword>
<organism evidence="8 9">
    <name type="scientific">Salinicola rhizosphaerae</name>
    <dbReference type="NCBI Taxonomy" id="1443141"/>
    <lineage>
        <taxon>Bacteria</taxon>
        <taxon>Pseudomonadati</taxon>
        <taxon>Pseudomonadota</taxon>
        <taxon>Gammaproteobacteria</taxon>
        <taxon>Oceanospirillales</taxon>
        <taxon>Halomonadaceae</taxon>
        <taxon>Salinicola</taxon>
    </lineage>
</organism>
<reference evidence="9" key="1">
    <citation type="journal article" date="2019" name="Int. J. Syst. Evol. Microbiol.">
        <title>The Global Catalogue of Microorganisms (GCM) 10K type strain sequencing project: providing services to taxonomists for standard genome sequencing and annotation.</title>
        <authorList>
            <consortium name="The Broad Institute Genomics Platform"/>
            <consortium name="The Broad Institute Genome Sequencing Center for Infectious Disease"/>
            <person name="Wu L."/>
            <person name="Ma J."/>
        </authorList>
    </citation>
    <scope>NUCLEOTIDE SEQUENCE [LARGE SCALE GENOMIC DNA]</scope>
    <source>
        <strain evidence="9">KCTC 32998</strain>
    </source>
</reference>
<feature type="transmembrane region" description="Helical" evidence="7">
    <location>
        <begin position="314"/>
        <end position="337"/>
    </location>
</feature>
<gene>
    <name evidence="8" type="ORF">GCM10009038_11700</name>
</gene>
<evidence type="ECO:0000256" key="3">
    <source>
        <dbReference type="ARBA" id="ARBA00022692"/>
    </source>
</evidence>
<feature type="transmembrane region" description="Helical" evidence="7">
    <location>
        <begin position="414"/>
        <end position="434"/>
    </location>
</feature>
<keyword evidence="9" id="KW-1185">Reference proteome</keyword>
<evidence type="ECO:0000313" key="8">
    <source>
        <dbReference type="EMBL" id="GHB14869.1"/>
    </source>
</evidence>
<dbReference type="Pfam" id="PF03169">
    <property type="entry name" value="OPT"/>
    <property type="match status" value="2"/>
</dbReference>
<protein>
    <submittedName>
        <fullName evidence="8">Membrane protein</fullName>
    </submittedName>
</protein>
<comment type="caution">
    <text evidence="8">The sequence shown here is derived from an EMBL/GenBank/DDBJ whole genome shotgun (WGS) entry which is preliminary data.</text>
</comment>
<keyword evidence="2" id="KW-0813">Transport</keyword>
<keyword evidence="4 7" id="KW-1133">Transmembrane helix</keyword>
<comment type="subcellular location">
    <subcellularLocation>
        <location evidence="1">Membrane</location>
        <topology evidence="1">Multi-pass membrane protein</topology>
    </subcellularLocation>
</comment>
<evidence type="ECO:0000256" key="2">
    <source>
        <dbReference type="ARBA" id="ARBA00022448"/>
    </source>
</evidence>
<evidence type="ECO:0000256" key="1">
    <source>
        <dbReference type="ARBA" id="ARBA00004141"/>
    </source>
</evidence>
<feature type="transmembrane region" description="Helical" evidence="7">
    <location>
        <begin position="349"/>
        <end position="374"/>
    </location>
</feature>
<proteinExistence type="predicted"/>
<feature type="transmembrane region" description="Helical" evidence="7">
    <location>
        <begin position="483"/>
        <end position="509"/>
    </location>
</feature>
<feature type="transmembrane region" description="Helical" evidence="7">
    <location>
        <begin position="99"/>
        <end position="118"/>
    </location>
</feature>
<feature type="region of interest" description="Disordered" evidence="6">
    <location>
        <begin position="1"/>
        <end position="24"/>
    </location>
</feature>
<feature type="transmembrane region" description="Helical" evidence="7">
    <location>
        <begin position="60"/>
        <end position="78"/>
    </location>
</feature>
<evidence type="ECO:0000313" key="9">
    <source>
        <dbReference type="Proteomes" id="UP000646745"/>
    </source>
</evidence>
<keyword evidence="5 7" id="KW-0472">Membrane</keyword>
<feature type="transmembrane region" description="Helical" evidence="7">
    <location>
        <begin position="201"/>
        <end position="223"/>
    </location>
</feature>
<evidence type="ECO:0000256" key="7">
    <source>
        <dbReference type="SAM" id="Phobius"/>
    </source>
</evidence>
<evidence type="ECO:0000256" key="5">
    <source>
        <dbReference type="ARBA" id="ARBA00023136"/>
    </source>
</evidence>
<evidence type="ECO:0000256" key="4">
    <source>
        <dbReference type="ARBA" id="ARBA00022989"/>
    </source>
</evidence>
<feature type="transmembrane region" description="Helical" evidence="7">
    <location>
        <begin position="124"/>
        <end position="144"/>
    </location>
</feature>
<feature type="compositionally biased region" description="Polar residues" evidence="6">
    <location>
        <begin position="1"/>
        <end position="20"/>
    </location>
</feature>
<dbReference type="RefSeq" id="WP_189443692.1">
    <property type="nucleotide sequence ID" value="NZ_BMZI01000002.1"/>
</dbReference>